<comment type="caution">
    <text evidence="1">The sequence shown here is derived from an EMBL/GenBank/DDBJ whole genome shotgun (WGS) entry which is preliminary data.</text>
</comment>
<dbReference type="AlphaFoldDB" id="A0A8T3ATX1"/>
<sequence length="53" mass="5856">MEIGRTVIGDEGLKDCRRWEIRSQVLVPVSLGRSDVDGLALSRTSGLKQDVRS</sequence>
<protein>
    <submittedName>
        <fullName evidence="1">Uncharacterized protein</fullName>
    </submittedName>
</protein>
<organism evidence="1 2">
    <name type="scientific">Dendrobium nobile</name>
    <name type="common">Orchid</name>
    <dbReference type="NCBI Taxonomy" id="94219"/>
    <lineage>
        <taxon>Eukaryota</taxon>
        <taxon>Viridiplantae</taxon>
        <taxon>Streptophyta</taxon>
        <taxon>Embryophyta</taxon>
        <taxon>Tracheophyta</taxon>
        <taxon>Spermatophyta</taxon>
        <taxon>Magnoliopsida</taxon>
        <taxon>Liliopsida</taxon>
        <taxon>Asparagales</taxon>
        <taxon>Orchidaceae</taxon>
        <taxon>Epidendroideae</taxon>
        <taxon>Malaxideae</taxon>
        <taxon>Dendrobiinae</taxon>
        <taxon>Dendrobium</taxon>
    </lineage>
</organism>
<dbReference type="Proteomes" id="UP000829196">
    <property type="component" value="Unassembled WGS sequence"/>
</dbReference>
<accession>A0A8T3ATX1</accession>
<evidence type="ECO:0000313" key="1">
    <source>
        <dbReference type="EMBL" id="KAI0500046.1"/>
    </source>
</evidence>
<name>A0A8T3ATX1_DENNO</name>
<keyword evidence="2" id="KW-1185">Reference proteome</keyword>
<evidence type="ECO:0000313" key="2">
    <source>
        <dbReference type="Proteomes" id="UP000829196"/>
    </source>
</evidence>
<reference evidence="1" key="1">
    <citation type="journal article" date="2022" name="Front. Genet.">
        <title>Chromosome-Scale Assembly of the Dendrobium nobile Genome Provides Insights Into the Molecular Mechanism of the Biosynthesis of the Medicinal Active Ingredient of Dendrobium.</title>
        <authorList>
            <person name="Xu Q."/>
            <person name="Niu S.-C."/>
            <person name="Li K.-L."/>
            <person name="Zheng P.-J."/>
            <person name="Zhang X.-J."/>
            <person name="Jia Y."/>
            <person name="Liu Y."/>
            <person name="Niu Y.-X."/>
            <person name="Yu L.-H."/>
            <person name="Chen D.-F."/>
            <person name="Zhang G.-Q."/>
        </authorList>
    </citation>
    <scope>NUCLEOTIDE SEQUENCE</scope>
    <source>
        <tissue evidence="1">Leaf</tissue>
    </source>
</reference>
<proteinExistence type="predicted"/>
<gene>
    <name evidence="1" type="ORF">KFK09_018254</name>
</gene>
<dbReference type="EMBL" id="JAGYWB010000013">
    <property type="protein sequence ID" value="KAI0500046.1"/>
    <property type="molecule type" value="Genomic_DNA"/>
</dbReference>